<dbReference type="SMART" id="SM00091">
    <property type="entry name" value="PAS"/>
    <property type="match status" value="2"/>
</dbReference>
<keyword evidence="16" id="KW-1185">Reference proteome</keyword>
<dbReference type="Pfam" id="PF00512">
    <property type="entry name" value="HisKA"/>
    <property type="match status" value="1"/>
</dbReference>
<dbReference type="SMART" id="SM00086">
    <property type="entry name" value="PAC"/>
    <property type="match status" value="2"/>
</dbReference>
<name>A0A1W2DMC7_9BACT</name>
<evidence type="ECO:0000256" key="10">
    <source>
        <dbReference type="SAM" id="Phobius"/>
    </source>
</evidence>
<feature type="transmembrane region" description="Helical" evidence="10">
    <location>
        <begin position="6"/>
        <end position="25"/>
    </location>
</feature>
<dbReference type="SUPFAM" id="SSF47384">
    <property type="entry name" value="Homodimeric domain of signal transducing histidine kinase"/>
    <property type="match status" value="1"/>
</dbReference>
<evidence type="ECO:0000256" key="9">
    <source>
        <dbReference type="PROSITE-ProRule" id="PRU00169"/>
    </source>
</evidence>
<dbReference type="Pfam" id="PF02518">
    <property type="entry name" value="HATPase_c"/>
    <property type="match status" value="1"/>
</dbReference>
<accession>A0A1W2DMC7</accession>
<dbReference type="PANTHER" id="PTHR43065">
    <property type="entry name" value="SENSOR HISTIDINE KINASE"/>
    <property type="match status" value="1"/>
</dbReference>
<dbReference type="PROSITE" id="PS50113">
    <property type="entry name" value="PAC"/>
    <property type="match status" value="1"/>
</dbReference>
<dbReference type="InterPro" id="IPR001789">
    <property type="entry name" value="Sig_transdc_resp-reg_receiver"/>
</dbReference>
<dbReference type="CDD" id="cd00156">
    <property type="entry name" value="REC"/>
    <property type="match status" value="1"/>
</dbReference>
<gene>
    <name evidence="15" type="ORF">SAMN02746065_11882</name>
</gene>
<feature type="domain" description="PAS" evidence="13">
    <location>
        <begin position="166"/>
        <end position="236"/>
    </location>
</feature>
<dbReference type="SUPFAM" id="SSF52172">
    <property type="entry name" value="CheY-like"/>
    <property type="match status" value="1"/>
</dbReference>
<dbReference type="SMART" id="SM00065">
    <property type="entry name" value="GAF"/>
    <property type="match status" value="1"/>
</dbReference>
<dbReference type="Gene3D" id="3.30.450.20">
    <property type="entry name" value="PAS domain"/>
    <property type="match status" value="2"/>
</dbReference>
<feature type="domain" description="PAS" evidence="13">
    <location>
        <begin position="485"/>
        <end position="512"/>
    </location>
</feature>
<organism evidence="15 16">
    <name type="scientific">Desulfocicer vacuolatum DSM 3385</name>
    <dbReference type="NCBI Taxonomy" id="1121400"/>
    <lineage>
        <taxon>Bacteria</taxon>
        <taxon>Pseudomonadati</taxon>
        <taxon>Thermodesulfobacteriota</taxon>
        <taxon>Desulfobacteria</taxon>
        <taxon>Desulfobacterales</taxon>
        <taxon>Desulfobacteraceae</taxon>
        <taxon>Desulfocicer</taxon>
    </lineage>
</organism>
<feature type="domain" description="PAC" evidence="14">
    <location>
        <begin position="240"/>
        <end position="291"/>
    </location>
</feature>
<dbReference type="InterPro" id="IPR011006">
    <property type="entry name" value="CheY-like_superfamily"/>
</dbReference>
<dbReference type="Pfam" id="PF00072">
    <property type="entry name" value="Response_reg"/>
    <property type="match status" value="1"/>
</dbReference>
<comment type="catalytic activity">
    <reaction evidence="1">
        <text>ATP + protein L-histidine = ADP + protein N-phospho-L-histidine.</text>
        <dbReference type="EC" id="2.7.13.3"/>
    </reaction>
</comment>
<dbReference type="Gene3D" id="3.30.450.40">
    <property type="match status" value="1"/>
</dbReference>
<dbReference type="InterPro" id="IPR001610">
    <property type="entry name" value="PAC"/>
</dbReference>
<dbReference type="InterPro" id="IPR004358">
    <property type="entry name" value="Sig_transdc_His_kin-like_C"/>
</dbReference>
<evidence type="ECO:0000256" key="8">
    <source>
        <dbReference type="ARBA" id="ARBA00023012"/>
    </source>
</evidence>
<dbReference type="CDD" id="cd00130">
    <property type="entry name" value="PAS"/>
    <property type="match status" value="2"/>
</dbReference>
<dbReference type="InterPro" id="IPR003018">
    <property type="entry name" value="GAF"/>
</dbReference>
<dbReference type="SMART" id="SM00388">
    <property type="entry name" value="HisKA"/>
    <property type="match status" value="1"/>
</dbReference>
<feature type="modified residue" description="4-aspartylphosphate" evidence="9">
    <location>
        <position position="895"/>
    </location>
</feature>
<dbReference type="InterPro" id="IPR005467">
    <property type="entry name" value="His_kinase_dom"/>
</dbReference>
<dbReference type="Gene3D" id="1.10.287.130">
    <property type="match status" value="1"/>
</dbReference>
<dbReference type="InterPro" id="IPR000700">
    <property type="entry name" value="PAS-assoc_C"/>
</dbReference>
<dbReference type="InterPro" id="IPR003661">
    <property type="entry name" value="HisK_dim/P_dom"/>
</dbReference>
<dbReference type="Gene3D" id="3.40.50.2300">
    <property type="match status" value="1"/>
</dbReference>
<dbReference type="InterPro" id="IPR036890">
    <property type="entry name" value="HATPase_C_sf"/>
</dbReference>
<feature type="domain" description="Histidine kinase" evidence="11">
    <location>
        <begin position="600"/>
        <end position="823"/>
    </location>
</feature>
<dbReference type="Pfam" id="PF13185">
    <property type="entry name" value="GAF_2"/>
    <property type="match status" value="1"/>
</dbReference>
<reference evidence="15 16" key="1">
    <citation type="submission" date="2017-04" db="EMBL/GenBank/DDBJ databases">
        <authorList>
            <person name="Afonso C.L."/>
            <person name="Miller P.J."/>
            <person name="Scott M.A."/>
            <person name="Spackman E."/>
            <person name="Goraichik I."/>
            <person name="Dimitrov K.M."/>
            <person name="Suarez D.L."/>
            <person name="Swayne D.E."/>
        </authorList>
    </citation>
    <scope>NUCLEOTIDE SEQUENCE [LARGE SCALE GENOMIC DNA]</scope>
    <source>
        <strain evidence="15 16">DSM 3385</strain>
    </source>
</reference>
<dbReference type="GO" id="GO:0000155">
    <property type="term" value="F:phosphorelay sensor kinase activity"/>
    <property type="evidence" value="ECO:0007669"/>
    <property type="project" value="InterPro"/>
</dbReference>
<feature type="transmembrane region" description="Helical" evidence="10">
    <location>
        <begin position="130"/>
        <end position="151"/>
    </location>
</feature>
<feature type="domain" description="Response regulatory" evidence="12">
    <location>
        <begin position="844"/>
        <end position="960"/>
    </location>
</feature>
<dbReference type="OrthoDB" id="5429506at2"/>
<dbReference type="EC" id="2.7.13.3" evidence="2"/>
<evidence type="ECO:0000259" key="12">
    <source>
        <dbReference type="PROSITE" id="PS50110"/>
    </source>
</evidence>
<dbReference type="SMART" id="SM00387">
    <property type="entry name" value="HATPase_c"/>
    <property type="match status" value="1"/>
</dbReference>
<dbReference type="STRING" id="1121400.SAMN02746065_11882"/>
<dbReference type="InterPro" id="IPR000014">
    <property type="entry name" value="PAS"/>
</dbReference>
<dbReference type="InterPro" id="IPR029016">
    <property type="entry name" value="GAF-like_dom_sf"/>
</dbReference>
<evidence type="ECO:0000259" key="13">
    <source>
        <dbReference type="PROSITE" id="PS50112"/>
    </source>
</evidence>
<dbReference type="SUPFAM" id="SSF55874">
    <property type="entry name" value="ATPase domain of HSP90 chaperone/DNA topoisomerase II/histidine kinase"/>
    <property type="match status" value="1"/>
</dbReference>
<dbReference type="EMBL" id="FWXY01000018">
    <property type="protein sequence ID" value="SMC98176.1"/>
    <property type="molecule type" value="Genomic_DNA"/>
</dbReference>
<dbReference type="PRINTS" id="PR00344">
    <property type="entry name" value="BCTRLSENSOR"/>
</dbReference>
<keyword evidence="3 9" id="KW-0597">Phosphoprotein</keyword>
<sequence length="961" mass="108844">MAMKKSTGIILLSLSVVFCIFFFSYNQYQKKWIIREMAKHAEIVKEDVWETNYQGTRGYLELVAKRESYSKIELSHAKTTLLTIEGPRPKGLSSTLDRLGFFPEKTIITDIYYDGQRIGTLKGYHRNMSFYVHFIAFIVLLLISVIMQMVLEITKQKFAKIQLKKRDIKYNKMFSNIGDVIVIIGENGITQYRSDNITRHFGWKTKELEGGHIWDFIHPDDLKFSRETFERFLTHPNKPIRVELRYKCRDGRFKWIQFTGINLFHDPDIKGILGNFHDISEKKQTEKNIKLKNKIQSIQLQLIKKAPTLSTTALLQKFLDEAETLTHSSIGFYHFFNEEDKTISLQAWSTNTMNNMCKIKLPRSHYPIDKAGIWCECAKKRKTVIHNDYNALKHKKGYPENHVPVIREVVVPIFRDNKIVAILGMGNKPVDYTREDAETIEILAELAWETVARKQTEEKINTSEEKFRLAFLTSPDSINLSRLKDGVFLEINEGFSKTTGYTRKEAIGKSSLELNLWKNNKDRKRLAAILKKDGIVENFEAELLTKSGKAISGVISASILFIENEEFILSITRDFTKQRKLERHYLQAQKMESIGTLAGGIAHDFNNILFPILGHSEMLLHDLAGDDLTHKSITAIHASALRAKDLVGQILTFSRQQNDDIKLMKIQPILKEAVKMLRATIPATIEIKQNIAAHCGFIKADPTQIHQMIMNLATNAFHAMETKGGTLTIALTPVEIDEINLPPTLNTPGQYAFLSVKDTGDGISANVAERIFEPFYTTKSKGKGTGLGLSVVHGIVKKFGGTIELNTEPGAGAEFKVYLPLESMEDKASGIISSPAQIPGGSESILLIDDDESIISMETQMLERLGYRVVSRTSSLEALELFKHSHGDFDLIISDLDMPKMPGDALAREFLSVKSDARIILCTGFSNKLTPQTIKKMGIKGMLHKPIILKNLAEKIREVLV</sequence>
<keyword evidence="10" id="KW-0472">Membrane</keyword>
<dbReference type="GO" id="GO:0005524">
    <property type="term" value="F:ATP binding"/>
    <property type="evidence" value="ECO:0007669"/>
    <property type="project" value="UniProtKB-KW"/>
</dbReference>
<protein>
    <recommendedName>
        <fullName evidence="2">histidine kinase</fullName>
        <ecNumber evidence="2">2.7.13.3</ecNumber>
    </recommendedName>
</protein>
<keyword evidence="4" id="KW-0808">Transferase</keyword>
<keyword evidence="8" id="KW-0902">Two-component regulatory system</keyword>
<evidence type="ECO:0000259" key="11">
    <source>
        <dbReference type="PROSITE" id="PS50109"/>
    </source>
</evidence>
<dbReference type="InterPro" id="IPR013655">
    <property type="entry name" value="PAS_fold_3"/>
</dbReference>
<dbReference type="InterPro" id="IPR003594">
    <property type="entry name" value="HATPase_dom"/>
</dbReference>
<dbReference type="SMART" id="SM00448">
    <property type="entry name" value="REC"/>
    <property type="match status" value="1"/>
</dbReference>
<dbReference type="CDD" id="cd00082">
    <property type="entry name" value="HisKA"/>
    <property type="match status" value="1"/>
</dbReference>
<keyword evidence="6" id="KW-0418">Kinase</keyword>
<dbReference type="Gene3D" id="3.30.565.10">
    <property type="entry name" value="Histidine kinase-like ATPase, C-terminal domain"/>
    <property type="match status" value="1"/>
</dbReference>
<proteinExistence type="predicted"/>
<evidence type="ECO:0000256" key="1">
    <source>
        <dbReference type="ARBA" id="ARBA00000085"/>
    </source>
</evidence>
<keyword evidence="7" id="KW-0067">ATP-binding</keyword>
<evidence type="ECO:0000256" key="7">
    <source>
        <dbReference type="ARBA" id="ARBA00022840"/>
    </source>
</evidence>
<evidence type="ECO:0000256" key="3">
    <source>
        <dbReference type="ARBA" id="ARBA00022553"/>
    </source>
</evidence>
<evidence type="ECO:0000256" key="4">
    <source>
        <dbReference type="ARBA" id="ARBA00022679"/>
    </source>
</evidence>
<evidence type="ECO:0000259" key="14">
    <source>
        <dbReference type="PROSITE" id="PS50113"/>
    </source>
</evidence>
<evidence type="ECO:0000313" key="16">
    <source>
        <dbReference type="Proteomes" id="UP000192418"/>
    </source>
</evidence>
<dbReference type="Proteomes" id="UP000192418">
    <property type="component" value="Unassembled WGS sequence"/>
</dbReference>
<evidence type="ECO:0000256" key="5">
    <source>
        <dbReference type="ARBA" id="ARBA00022741"/>
    </source>
</evidence>
<keyword evidence="10" id="KW-1133">Transmembrane helix</keyword>
<dbReference type="AlphaFoldDB" id="A0A1W2DMC7"/>
<dbReference type="NCBIfam" id="TIGR00229">
    <property type="entry name" value="sensory_box"/>
    <property type="match status" value="2"/>
</dbReference>
<evidence type="ECO:0000256" key="2">
    <source>
        <dbReference type="ARBA" id="ARBA00012438"/>
    </source>
</evidence>
<dbReference type="PANTHER" id="PTHR43065:SF46">
    <property type="entry name" value="C4-DICARBOXYLATE TRANSPORT SENSOR PROTEIN DCTB"/>
    <property type="match status" value="1"/>
</dbReference>
<dbReference type="PROSITE" id="PS50112">
    <property type="entry name" value="PAS"/>
    <property type="match status" value="2"/>
</dbReference>
<dbReference type="Pfam" id="PF13426">
    <property type="entry name" value="PAS_9"/>
    <property type="match status" value="1"/>
</dbReference>
<dbReference type="SUPFAM" id="SSF55781">
    <property type="entry name" value="GAF domain-like"/>
    <property type="match status" value="1"/>
</dbReference>
<dbReference type="Pfam" id="PF08447">
    <property type="entry name" value="PAS_3"/>
    <property type="match status" value="1"/>
</dbReference>
<keyword evidence="10" id="KW-0812">Transmembrane</keyword>
<dbReference type="InterPro" id="IPR036097">
    <property type="entry name" value="HisK_dim/P_sf"/>
</dbReference>
<evidence type="ECO:0000313" key="15">
    <source>
        <dbReference type="EMBL" id="SMC98176.1"/>
    </source>
</evidence>
<keyword evidence="5" id="KW-0547">Nucleotide-binding</keyword>
<dbReference type="PROSITE" id="PS50110">
    <property type="entry name" value="RESPONSE_REGULATORY"/>
    <property type="match status" value="1"/>
</dbReference>
<evidence type="ECO:0000256" key="6">
    <source>
        <dbReference type="ARBA" id="ARBA00022777"/>
    </source>
</evidence>
<dbReference type="PROSITE" id="PS50109">
    <property type="entry name" value="HIS_KIN"/>
    <property type="match status" value="1"/>
</dbReference>
<dbReference type="SUPFAM" id="SSF55785">
    <property type="entry name" value="PYP-like sensor domain (PAS domain)"/>
    <property type="match status" value="2"/>
</dbReference>
<dbReference type="InterPro" id="IPR035965">
    <property type="entry name" value="PAS-like_dom_sf"/>
</dbReference>